<name>A0ABM8V0Y6_THEXY</name>
<dbReference type="Pfam" id="PF06224">
    <property type="entry name" value="AlkZ-like"/>
    <property type="match status" value="1"/>
</dbReference>
<organism evidence="1 2">
    <name type="scientific">Thermobacillus xylanilyticus</name>
    <dbReference type="NCBI Taxonomy" id="76633"/>
    <lineage>
        <taxon>Bacteria</taxon>
        <taxon>Bacillati</taxon>
        <taxon>Bacillota</taxon>
        <taxon>Bacilli</taxon>
        <taxon>Bacillales</taxon>
        <taxon>Paenibacillaceae</taxon>
        <taxon>Thermobacillus</taxon>
    </lineage>
</organism>
<dbReference type="PANTHER" id="PTHR38479">
    <property type="entry name" value="LMO0824 PROTEIN"/>
    <property type="match status" value="1"/>
</dbReference>
<dbReference type="PANTHER" id="PTHR38479:SF2">
    <property type="entry name" value="WINGED HELIX DNA-BINDING DOMAIN-CONTAINING PROTEIN"/>
    <property type="match status" value="1"/>
</dbReference>
<proteinExistence type="predicted"/>
<protein>
    <submittedName>
        <fullName evidence="1">Prevent-host-death protein</fullName>
    </submittedName>
</protein>
<evidence type="ECO:0000313" key="2">
    <source>
        <dbReference type="Proteomes" id="UP000681526"/>
    </source>
</evidence>
<dbReference type="InterPro" id="IPR009351">
    <property type="entry name" value="AlkZ-like"/>
</dbReference>
<reference evidence="1 2" key="1">
    <citation type="submission" date="2021-04" db="EMBL/GenBank/DDBJ databases">
        <authorList>
            <person name="Rakotoarivonina H."/>
        </authorList>
    </citation>
    <scope>NUCLEOTIDE SEQUENCE [LARGE SCALE GENOMIC DNA]</scope>
    <source>
        <strain evidence="1 2">XE</strain>
    </source>
</reference>
<gene>
    <name evidence="1" type="primary">txxe 280</name>
    <name evidence="1" type="ORF">TXXE_03700</name>
</gene>
<comment type="caution">
    <text evidence="1">The sequence shown here is derived from an EMBL/GenBank/DDBJ whole genome shotgun (WGS) entry which is preliminary data.</text>
</comment>
<dbReference type="Proteomes" id="UP000681526">
    <property type="component" value="Unassembled WGS sequence"/>
</dbReference>
<dbReference type="EMBL" id="CAJRAY010000018">
    <property type="protein sequence ID" value="CAG5080015.1"/>
    <property type="molecule type" value="Genomic_DNA"/>
</dbReference>
<sequence length="185" mass="19922">MPLEDWAPNPRDLSGEEALRELAVRYFTGHGPATLHDFGWWAGLTITEAKKAVAAADGVLFSETIGGTAYWSGGEKRGDGPEMPGIALLAGYDEYLLGYKDRSAMLKPEHAPKVVPGGNGVYAPMLVVGGEIAGIWRRSIGKQGVELAVHPFENSGVTEERVAGAARRYGEFLGLPLTRIEIRTE</sequence>
<evidence type="ECO:0000313" key="1">
    <source>
        <dbReference type="EMBL" id="CAG5080015.1"/>
    </source>
</evidence>
<keyword evidence="2" id="KW-1185">Reference proteome</keyword>
<accession>A0ABM8V0Y6</accession>